<feature type="region of interest" description="Disordered" evidence="1">
    <location>
        <begin position="387"/>
        <end position="446"/>
    </location>
</feature>
<feature type="compositionally biased region" description="Low complexity" evidence="1">
    <location>
        <begin position="420"/>
        <end position="433"/>
    </location>
</feature>
<feature type="compositionally biased region" description="Polar residues" evidence="1">
    <location>
        <begin position="1"/>
        <end position="17"/>
    </location>
</feature>
<dbReference type="Proteomes" id="UP000015104">
    <property type="component" value="Unassembled WGS sequence"/>
</dbReference>
<dbReference type="OrthoDB" id="6517061at2759"/>
<keyword evidence="3" id="KW-1185">Reference proteome</keyword>
<dbReference type="EnsemblMetazoa" id="tetur17g02770.1">
    <property type="protein sequence ID" value="tetur17g02770.1"/>
    <property type="gene ID" value="tetur17g02770"/>
</dbReference>
<reference evidence="2" key="2">
    <citation type="submission" date="2015-06" db="UniProtKB">
        <authorList>
            <consortium name="EnsemblMetazoa"/>
        </authorList>
    </citation>
    <scope>IDENTIFICATION</scope>
</reference>
<protein>
    <submittedName>
        <fullName evidence="2">Uncharacterized protein</fullName>
    </submittedName>
</protein>
<dbReference type="EMBL" id="CAEY01000344">
    <property type="status" value="NOT_ANNOTATED_CDS"/>
    <property type="molecule type" value="Genomic_DNA"/>
</dbReference>
<feature type="compositionally biased region" description="Basic and acidic residues" evidence="1">
    <location>
        <begin position="252"/>
        <end position="266"/>
    </location>
</feature>
<feature type="compositionally biased region" description="Basic and acidic residues" evidence="1">
    <location>
        <begin position="166"/>
        <end position="176"/>
    </location>
</feature>
<dbReference type="KEGG" id="tut:107366233"/>
<evidence type="ECO:0000313" key="2">
    <source>
        <dbReference type="EnsemblMetazoa" id="tetur17g02770.1"/>
    </source>
</evidence>
<feature type="region of interest" description="Disordered" evidence="1">
    <location>
        <begin position="490"/>
        <end position="629"/>
    </location>
</feature>
<feature type="compositionally biased region" description="Low complexity" evidence="1">
    <location>
        <begin position="586"/>
        <end position="595"/>
    </location>
</feature>
<feature type="region of interest" description="Disordered" evidence="1">
    <location>
        <begin position="147"/>
        <end position="177"/>
    </location>
</feature>
<dbReference type="HOGENOM" id="CLU_357661_0_0_1"/>
<sequence>MGNSNVKNTSGQYNNRPHSVLGVRGDDRYTLTDPDILSRYYHSPVLHPHPHYSQSNHQERSPSSNKVSGKAILPPLPRSHSFHQILRPTENGVNLIQKGTIRGIDHRHNQYHHNSGKDLQLTSADDSLNPELNAILRERRCKSEADLFGDADSDSAAQEDQSVSEKSTDRSIEGLRKGLTNGVAARIQRAKYKAPAPPVPVNRTSNDAPNGNNNINKNNEDVNCNDYNKMRSNGESKVPSASSGLIMYSDSNSRDSKRSLQAKEKSTPPPNKSKLSLIRRLSDKSYFPIGRTNSNGESRAEHNNLYPSKDKNFMLLPRLKDSSPSSPKLSHINENIKSKRDTEIIKTNRFNGSYEETNFQMYSDGNEPALNEINDFIARELALRSAVNDSPDGDNDKGSGRDENSGRRGVSKIFRRDKSNSNGKNNSFNVGSNHGDGQPVKNGKSLYLPPVFDDNFILKRTTPNAGLNGSNNITNKKLLDLYPSKINNHDLDKNRYNQEGQMSPKLGLTNLLSNNKHRHPYQHHQSNHQLDGLAGFEHHPYNHSSSGSPSPPDYHNRSSHHNSRQQKSPGDHRSQWILGNNYSRETTPLSLLSSSSPPPPPPPLPTLPYLPGDSSNLSSNRKYDSKEESITRLDSLKHLNHSSISDSANYSDEDDEEEIKVVLKPYLPPPRRLPFSEDPVIIADDLFNTDDNSITKCPPLTSSGIRQKHCWTPMEDLTSSDEEAEDDEDDDGIHCDPQSEDDDQLNGKRDVRDLINDYNTRFTLKNQLRTIIQNNKLRSSQGYP</sequence>
<feature type="compositionally biased region" description="Basic and acidic residues" evidence="1">
    <location>
        <begin position="394"/>
        <end position="406"/>
    </location>
</feature>
<feature type="region of interest" description="Disordered" evidence="1">
    <location>
        <begin position="190"/>
        <end position="308"/>
    </location>
</feature>
<feature type="compositionally biased region" description="Basic and acidic residues" evidence="1">
    <location>
        <begin position="298"/>
        <end position="308"/>
    </location>
</feature>
<feature type="region of interest" description="Disordered" evidence="1">
    <location>
        <begin position="41"/>
        <end position="70"/>
    </location>
</feature>
<reference evidence="3" key="1">
    <citation type="submission" date="2011-08" db="EMBL/GenBank/DDBJ databases">
        <authorList>
            <person name="Rombauts S."/>
        </authorList>
    </citation>
    <scope>NUCLEOTIDE SEQUENCE</scope>
    <source>
        <strain evidence="3">London</strain>
    </source>
</reference>
<feature type="compositionally biased region" description="Acidic residues" evidence="1">
    <location>
        <begin position="718"/>
        <end position="731"/>
    </location>
</feature>
<feature type="compositionally biased region" description="Polar residues" evidence="1">
    <location>
        <begin position="52"/>
        <end position="67"/>
    </location>
</feature>
<evidence type="ECO:0000313" key="3">
    <source>
        <dbReference type="Proteomes" id="UP000015104"/>
    </source>
</evidence>
<proteinExistence type="predicted"/>
<name>T1KQ41_TETUR</name>
<feature type="compositionally biased region" description="Pro residues" evidence="1">
    <location>
        <begin position="596"/>
        <end position="608"/>
    </location>
</feature>
<feature type="region of interest" description="Disordered" evidence="1">
    <location>
        <begin position="1"/>
        <end position="27"/>
    </location>
</feature>
<dbReference type="AlphaFoldDB" id="T1KQ41"/>
<gene>
    <name evidence="2" type="primary">107366233</name>
</gene>
<feature type="region of interest" description="Disordered" evidence="1">
    <location>
        <begin position="716"/>
        <end position="749"/>
    </location>
</feature>
<feature type="compositionally biased region" description="Low complexity" evidence="1">
    <location>
        <begin position="206"/>
        <end position="227"/>
    </location>
</feature>
<accession>T1KQ41</accession>
<evidence type="ECO:0000256" key="1">
    <source>
        <dbReference type="SAM" id="MobiDB-lite"/>
    </source>
</evidence>
<feature type="compositionally biased region" description="Basic residues" evidence="1">
    <location>
        <begin position="515"/>
        <end position="526"/>
    </location>
</feature>
<organism evidence="2 3">
    <name type="scientific">Tetranychus urticae</name>
    <name type="common">Two-spotted spider mite</name>
    <dbReference type="NCBI Taxonomy" id="32264"/>
    <lineage>
        <taxon>Eukaryota</taxon>
        <taxon>Metazoa</taxon>
        <taxon>Ecdysozoa</taxon>
        <taxon>Arthropoda</taxon>
        <taxon>Chelicerata</taxon>
        <taxon>Arachnida</taxon>
        <taxon>Acari</taxon>
        <taxon>Acariformes</taxon>
        <taxon>Trombidiformes</taxon>
        <taxon>Prostigmata</taxon>
        <taxon>Eleutherengona</taxon>
        <taxon>Raphignathae</taxon>
        <taxon>Tetranychoidea</taxon>
        <taxon>Tetranychidae</taxon>
        <taxon>Tetranychus</taxon>
    </lineage>
</organism>